<dbReference type="Proteomes" id="UP000014803">
    <property type="component" value="Chromosome"/>
</dbReference>
<feature type="compositionally biased region" description="Acidic residues" evidence="1">
    <location>
        <begin position="222"/>
        <end position="241"/>
    </location>
</feature>
<feature type="region of interest" description="Disordered" evidence="1">
    <location>
        <begin position="219"/>
        <end position="241"/>
    </location>
</feature>
<protein>
    <recommendedName>
        <fullName evidence="4">Nucleotidyltransferase</fullName>
    </recommendedName>
</protein>
<dbReference type="AlphaFoldDB" id="S4XMF0"/>
<dbReference type="eggNOG" id="ENOG5033ARQ">
    <property type="taxonomic scope" value="Bacteria"/>
</dbReference>
<dbReference type="PATRIC" id="fig|1254432.3.peg.683"/>
<reference evidence="2 3" key="1">
    <citation type="journal article" date="2013" name="Sci. Rep.">
        <title>Extraordinary expansion of a Sorangium cellulosum genome from an alkaline milieu.</title>
        <authorList>
            <person name="Han K."/>
            <person name="Li Z.F."/>
            <person name="Peng R."/>
            <person name="Zhu L.P."/>
            <person name="Zhou T."/>
            <person name="Wang L.G."/>
            <person name="Li S.G."/>
            <person name="Zhang X.B."/>
            <person name="Hu W."/>
            <person name="Wu Z.H."/>
            <person name="Qin N."/>
            <person name="Li Y.Z."/>
        </authorList>
    </citation>
    <scope>NUCLEOTIDE SEQUENCE [LARGE SCALE GENOMIC DNA]</scope>
    <source>
        <strain evidence="2 3">So0157-2</strain>
    </source>
</reference>
<sequence length="241" mass="26969">MALFNHGYRRFTEDVDILVTRQGLTAIHTQLEGRGYLPPFPKSKHLRDTELGVKVEFLVTGDYPGDGKPKPVAFPDPSSAAVEHEGVKYLNLPTLVELKLASGMTNPDRMKDLADVLELIKILALPSDFALQLAPYVREKFVELWTANRQVTKRYVRIWRNKFLTMDATNLDDMIAALQGAVAELQAMRNDGVTLDPNGSTADDYAYLVTTNPEIARKYGMEEEDEGWEQDEAGEPDAEPA</sequence>
<name>S4XMF0_SORCE</name>
<evidence type="ECO:0008006" key="4">
    <source>
        <dbReference type="Google" id="ProtNLM"/>
    </source>
</evidence>
<organism evidence="2 3">
    <name type="scientific">Sorangium cellulosum So0157-2</name>
    <dbReference type="NCBI Taxonomy" id="1254432"/>
    <lineage>
        <taxon>Bacteria</taxon>
        <taxon>Pseudomonadati</taxon>
        <taxon>Myxococcota</taxon>
        <taxon>Polyangia</taxon>
        <taxon>Polyangiales</taxon>
        <taxon>Polyangiaceae</taxon>
        <taxon>Sorangium</taxon>
    </lineage>
</organism>
<dbReference type="Gene3D" id="3.30.460.40">
    <property type="match status" value="1"/>
</dbReference>
<evidence type="ECO:0000256" key="1">
    <source>
        <dbReference type="SAM" id="MobiDB-lite"/>
    </source>
</evidence>
<dbReference type="EMBL" id="CP003969">
    <property type="protein sequence ID" value="AGP33581.1"/>
    <property type="molecule type" value="Genomic_DNA"/>
</dbReference>
<evidence type="ECO:0000313" key="3">
    <source>
        <dbReference type="Proteomes" id="UP000014803"/>
    </source>
</evidence>
<accession>S4XMF0</accession>
<dbReference type="HOGENOM" id="CLU_1151209_0_0_7"/>
<gene>
    <name evidence="2" type="ORF">SCE1572_03140</name>
</gene>
<dbReference type="KEGG" id="scu:SCE1572_03140"/>
<evidence type="ECO:0000313" key="2">
    <source>
        <dbReference type="EMBL" id="AGP33581.1"/>
    </source>
</evidence>
<proteinExistence type="predicted"/>